<dbReference type="Proteomes" id="UP000294588">
    <property type="component" value="Unassembled WGS sequence"/>
</dbReference>
<gene>
    <name evidence="1" type="ORF">E0946_06390</name>
</gene>
<dbReference type="EMBL" id="SMOG01000025">
    <property type="protein sequence ID" value="TDF72572.1"/>
    <property type="molecule type" value="Genomic_DNA"/>
</dbReference>
<reference evidence="1" key="1">
    <citation type="submission" date="2019-03" db="EMBL/GenBank/DDBJ databases">
        <title>Candidatus Syntrophosphaera thermopropionivorans: a novel player in syntrophic propionate oxidation during anaerobic digestion.</title>
        <authorList>
            <person name="Dyksma S."/>
        </authorList>
    </citation>
    <scope>NUCLEOTIDE SEQUENCE</scope>
    <source>
        <strain evidence="1">W5</strain>
    </source>
</reference>
<name>A0AC61QI00_9BACT</name>
<keyword evidence="2" id="KW-1185">Reference proteome</keyword>
<organism evidence="1 2">
    <name type="scientific">Candidatus Syntrophosphaera thermopropionivorans</name>
    <dbReference type="NCBI Taxonomy" id="2593015"/>
    <lineage>
        <taxon>Bacteria</taxon>
        <taxon>Pseudomonadati</taxon>
        <taxon>Candidatus Cloacimonadota</taxon>
        <taxon>Candidatus Cloacimonadia</taxon>
        <taxon>Candidatus Cloacimonadales</taxon>
        <taxon>Candidatus Cloacimonadaceae</taxon>
        <taxon>Candidatus Syntrophosphaera</taxon>
    </lineage>
</organism>
<evidence type="ECO:0000313" key="2">
    <source>
        <dbReference type="Proteomes" id="UP000294588"/>
    </source>
</evidence>
<accession>A0AC61QI00</accession>
<proteinExistence type="predicted"/>
<comment type="caution">
    <text evidence="1">The sequence shown here is derived from an EMBL/GenBank/DDBJ whole genome shotgun (WGS) entry which is preliminary data.</text>
</comment>
<sequence length="316" mass="36196">MPYRHIFGPVPSRRLGISLGVDVIPYKYCPLNCVYCEVQRTNHLTVRRQKFFPPEEIISEVREVLSTNPKLDYVTFSGAGEPTLYSRIGDIILRIKEEFPQYKLALLTNGVLLKHPTVRKEILPLDLILPSLDACHQDTFEKINRPHPSVKVSDLISGLIDLRKEYSGFIWLEVFIIAGLNDSEEELECLSKALNRIQPDKVQLNSLDRPGAEFWVKPAGSRVLREVQRFLSERVNMPVEIIARIPSDKDELIIPPEIEQKFATLLNDHPSTPEEISKASGLHINEVSHYLRQLHLEHKISIKQGQKGPLFVWKKS</sequence>
<protein>
    <submittedName>
        <fullName evidence="1">Radical SAM protein</fullName>
    </submittedName>
</protein>
<evidence type="ECO:0000313" key="1">
    <source>
        <dbReference type="EMBL" id="TDF72572.1"/>
    </source>
</evidence>